<feature type="transmembrane region" description="Helical" evidence="7">
    <location>
        <begin position="137"/>
        <end position="159"/>
    </location>
</feature>
<dbReference type="OrthoDB" id="5212378at2759"/>
<dbReference type="FunFam" id="1.10.4160.10:FF:000001">
    <property type="entry name" value="Uracil permease, putative"/>
    <property type="match status" value="1"/>
</dbReference>
<dbReference type="EMBL" id="SKBQ01000009">
    <property type="protein sequence ID" value="TPX06868.1"/>
    <property type="molecule type" value="Genomic_DNA"/>
</dbReference>
<gene>
    <name evidence="8" type="ORF">E0L32_002364</name>
</gene>
<dbReference type="RefSeq" id="XP_030988579.1">
    <property type="nucleotide sequence ID" value="XM_031136545.1"/>
</dbReference>
<keyword evidence="4 7" id="KW-1133">Transmembrane helix</keyword>
<protein>
    <recommendedName>
        <fullName evidence="10">Allantoin permease</fullName>
    </recommendedName>
</protein>
<feature type="compositionally biased region" description="Basic and acidic residues" evidence="6">
    <location>
        <begin position="529"/>
        <end position="539"/>
    </location>
</feature>
<evidence type="ECO:0000256" key="1">
    <source>
        <dbReference type="ARBA" id="ARBA00004141"/>
    </source>
</evidence>
<comment type="caution">
    <text evidence="8">The sequence shown here is derived from an EMBL/GenBank/DDBJ whole genome shotgun (WGS) entry which is preliminary data.</text>
</comment>
<keyword evidence="5 7" id="KW-0472">Membrane</keyword>
<proteinExistence type="inferred from homology"/>
<keyword evidence="9" id="KW-1185">Reference proteome</keyword>
<evidence type="ECO:0000313" key="8">
    <source>
        <dbReference type="EMBL" id="TPX06868.1"/>
    </source>
</evidence>
<feature type="transmembrane region" description="Helical" evidence="7">
    <location>
        <begin position="179"/>
        <end position="196"/>
    </location>
</feature>
<evidence type="ECO:0000313" key="9">
    <source>
        <dbReference type="Proteomes" id="UP000319257"/>
    </source>
</evidence>
<evidence type="ECO:0008006" key="10">
    <source>
        <dbReference type="Google" id="ProtNLM"/>
    </source>
</evidence>
<dbReference type="InParanoid" id="A0A507APU9"/>
<feature type="transmembrane region" description="Helical" evidence="7">
    <location>
        <begin position="278"/>
        <end position="307"/>
    </location>
</feature>
<evidence type="ECO:0000256" key="3">
    <source>
        <dbReference type="ARBA" id="ARBA00022692"/>
    </source>
</evidence>
<dbReference type="Gene3D" id="1.10.4160.10">
    <property type="entry name" value="Hydantoin permease"/>
    <property type="match status" value="1"/>
</dbReference>
<feature type="transmembrane region" description="Helical" evidence="7">
    <location>
        <begin position="110"/>
        <end position="130"/>
    </location>
</feature>
<evidence type="ECO:0000256" key="2">
    <source>
        <dbReference type="ARBA" id="ARBA00008974"/>
    </source>
</evidence>
<feature type="transmembrane region" description="Helical" evidence="7">
    <location>
        <begin position="85"/>
        <end position="104"/>
    </location>
</feature>
<feature type="transmembrane region" description="Helical" evidence="7">
    <location>
        <begin position="203"/>
        <end position="225"/>
    </location>
</feature>
<evidence type="ECO:0000256" key="7">
    <source>
        <dbReference type="SAM" id="Phobius"/>
    </source>
</evidence>
<feature type="region of interest" description="Disordered" evidence="6">
    <location>
        <begin position="511"/>
        <end position="539"/>
    </location>
</feature>
<dbReference type="GO" id="GO:0005886">
    <property type="term" value="C:plasma membrane"/>
    <property type="evidence" value="ECO:0007669"/>
    <property type="project" value="TreeGrafter"/>
</dbReference>
<keyword evidence="3 7" id="KW-0812">Transmembrane</keyword>
<feature type="transmembrane region" description="Helical" evidence="7">
    <location>
        <begin position="362"/>
        <end position="383"/>
    </location>
</feature>
<feature type="transmembrane region" description="Helical" evidence="7">
    <location>
        <begin position="438"/>
        <end position="460"/>
    </location>
</feature>
<dbReference type="AlphaFoldDB" id="A0A507APU9"/>
<evidence type="ECO:0000256" key="6">
    <source>
        <dbReference type="SAM" id="MobiDB-lite"/>
    </source>
</evidence>
<dbReference type="Proteomes" id="UP000319257">
    <property type="component" value="Unassembled WGS sequence"/>
</dbReference>
<dbReference type="GO" id="GO:0015205">
    <property type="term" value="F:nucleobase transmembrane transporter activity"/>
    <property type="evidence" value="ECO:0007669"/>
    <property type="project" value="TreeGrafter"/>
</dbReference>
<dbReference type="InterPro" id="IPR001248">
    <property type="entry name" value="Pur-cyt_permease"/>
</dbReference>
<feature type="transmembrane region" description="Helical" evidence="7">
    <location>
        <begin position="327"/>
        <end position="350"/>
    </location>
</feature>
<comment type="similarity">
    <text evidence="2">Belongs to the purine-cytosine permease (2.A.39) family.</text>
</comment>
<comment type="subcellular location">
    <subcellularLocation>
        <location evidence="1">Membrane</location>
        <topology evidence="1">Multi-pass membrane protein</topology>
    </subcellularLocation>
</comment>
<organism evidence="8 9">
    <name type="scientific">Thyridium curvatum</name>
    <dbReference type="NCBI Taxonomy" id="1093900"/>
    <lineage>
        <taxon>Eukaryota</taxon>
        <taxon>Fungi</taxon>
        <taxon>Dikarya</taxon>
        <taxon>Ascomycota</taxon>
        <taxon>Pezizomycotina</taxon>
        <taxon>Sordariomycetes</taxon>
        <taxon>Sordariomycetidae</taxon>
        <taxon>Thyridiales</taxon>
        <taxon>Thyridiaceae</taxon>
        <taxon>Thyridium</taxon>
    </lineage>
</organism>
<accession>A0A507APU9</accession>
<evidence type="ECO:0000256" key="5">
    <source>
        <dbReference type="ARBA" id="ARBA00023136"/>
    </source>
</evidence>
<dbReference type="GeneID" id="41969811"/>
<name>A0A507APU9_9PEZI</name>
<evidence type="ECO:0000256" key="4">
    <source>
        <dbReference type="ARBA" id="ARBA00022989"/>
    </source>
</evidence>
<feature type="transmembrane region" description="Helical" evidence="7">
    <location>
        <begin position="245"/>
        <end position="266"/>
    </location>
</feature>
<dbReference type="PANTHER" id="PTHR30618:SF0">
    <property type="entry name" value="PURINE-URACIL PERMEASE NCS1"/>
    <property type="match status" value="1"/>
</dbReference>
<dbReference type="PANTHER" id="PTHR30618">
    <property type="entry name" value="NCS1 FAMILY PURINE/PYRIMIDINE TRANSPORTER"/>
    <property type="match status" value="1"/>
</dbReference>
<dbReference type="Pfam" id="PF02133">
    <property type="entry name" value="Transp_cyt_pur"/>
    <property type="match status" value="1"/>
</dbReference>
<dbReference type="InterPro" id="IPR045225">
    <property type="entry name" value="Uracil/uridine/allantoin_perm"/>
</dbReference>
<sequence>MKFTTKLEPRKWLTVDYWRLDTPRASFATRHGWSNADVDVVAPDRRIWKAIDFLWLWMADGANVGTMQQAGSIVALGLSWREASVAIAIGNIIIAAAVALNGTIGSKHHIPFAIASRASMGFYFSYFAVVSRLVLGLIYFGINTKIGASCMLIMLQAIWPSLKTYPNALPASAGITSNMMIAYFVFWIIQFPLLMIHPSKMRWLFFIKSVVAVIASFALLGWAVHTGGPGPVFAQKAKIFGSTKSWAWVYGINVAISGKTTLALNISDMTRYGNKTSVTYWQLLFIPIVYWVFSFIGIVIASAGQAIYGTLYWDPTAILALWTNRAAAFFCACAFGLATLGTNISTNCIATSNDLAFIAPRWINLQRGAALTAFIGGWATAPWKILASATSLTTFLSGYIIVLAPVVAIMIVDFWIVRGTRLDVPMLYQNEGIYRYHYGVNWRAVATLLIVVPVNLPGLIHAINVNIDIGNYAYFYKASWLTSTFMAAAVYYLLNLVSPPTRTLVDAEPTLYDPENIKDPNADAQDVVPEEKGPGDARE</sequence>
<feature type="transmembrane region" description="Helical" evidence="7">
    <location>
        <begin position="472"/>
        <end position="494"/>
    </location>
</feature>
<feature type="transmembrane region" description="Helical" evidence="7">
    <location>
        <begin position="395"/>
        <end position="417"/>
    </location>
</feature>
<reference evidence="8 9" key="1">
    <citation type="submission" date="2019-06" db="EMBL/GenBank/DDBJ databases">
        <title>Draft genome sequence of the filamentous fungus Phialemoniopsis curvata isolated from diesel fuel.</title>
        <authorList>
            <person name="Varaljay V.A."/>
            <person name="Lyon W.J."/>
            <person name="Crouch A.L."/>
            <person name="Drake C.E."/>
            <person name="Hollomon J.M."/>
            <person name="Nadeau L.J."/>
            <person name="Nunn H.S."/>
            <person name="Stevenson B.S."/>
            <person name="Bojanowski C.L."/>
            <person name="Crookes-Goodson W.J."/>
        </authorList>
    </citation>
    <scope>NUCLEOTIDE SEQUENCE [LARGE SCALE GENOMIC DNA]</scope>
    <source>
        <strain evidence="8 9">D216</strain>
    </source>
</reference>